<organism evidence="2 3">
    <name type="scientific">Forsythia ovata</name>
    <dbReference type="NCBI Taxonomy" id="205694"/>
    <lineage>
        <taxon>Eukaryota</taxon>
        <taxon>Viridiplantae</taxon>
        <taxon>Streptophyta</taxon>
        <taxon>Embryophyta</taxon>
        <taxon>Tracheophyta</taxon>
        <taxon>Spermatophyta</taxon>
        <taxon>Magnoliopsida</taxon>
        <taxon>eudicotyledons</taxon>
        <taxon>Gunneridae</taxon>
        <taxon>Pentapetalae</taxon>
        <taxon>asterids</taxon>
        <taxon>lamiids</taxon>
        <taxon>Lamiales</taxon>
        <taxon>Oleaceae</taxon>
        <taxon>Forsythieae</taxon>
        <taxon>Forsythia</taxon>
    </lineage>
</organism>
<gene>
    <name evidence="2" type="ORF">Fot_03961</name>
</gene>
<feature type="compositionally biased region" description="Basic and acidic residues" evidence="1">
    <location>
        <begin position="93"/>
        <end position="106"/>
    </location>
</feature>
<dbReference type="Proteomes" id="UP001604277">
    <property type="component" value="Unassembled WGS sequence"/>
</dbReference>
<name>A0ABD1XB92_9LAMI</name>
<evidence type="ECO:0000256" key="1">
    <source>
        <dbReference type="SAM" id="MobiDB-lite"/>
    </source>
</evidence>
<accession>A0ABD1XB92</accession>
<sequence length="114" mass="12994">MQVLDEIRITIEGIHLFYLKAVKNDGHTDQWKYDIIFMIEPSPLTITENEQQVLHLEDSSCTPGKQVSTPQQLPSTVKQMLFESSQVSTSNKRQTEEHHDTNENEILKSVGATP</sequence>
<feature type="region of interest" description="Disordered" evidence="1">
    <location>
        <begin position="83"/>
        <end position="114"/>
    </location>
</feature>
<evidence type="ECO:0000313" key="2">
    <source>
        <dbReference type="EMBL" id="KAL2559222.1"/>
    </source>
</evidence>
<comment type="caution">
    <text evidence="2">The sequence shown here is derived from an EMBL/GenBank/DDBJ whole genome shotgun (WGS) entry which is preliminary data.</text>
</comment>
<proteinExistence type="predicted"/>
<evidence type="ECO:0000313" key="3">
    <source>
        <dbReference type="Proteomes" id="UP001604277"/>
    </source>
</evidence>
<feature type="compositionally biased region" description="Polar residues" evidence="1">
    <location>
        <begin position="83"/>
        <end position="92"/>
    </location>
</feature>
<keyword evidence="3" id="KW-1185">Reference proteome</keyword>
<reference evidence="3" key="1">
    <citation type="submission" date="2024-07" db="EMBL/GenBank/DDBJ databases">
        <title>Two chromosome-level genome assemblies of Korean endemic species Abeliophyllum distichum and Forsythia ovata (Oleaceae).</title>
        <authorList>
            <person name="Jang H."/>
        </authorList>
    </citation>
    <scope>NUCLEOTIDE SEQUENCE [LARGE SCALE GENOMIC DNA]</scope>
</reference>
<dbReference type="EMBL" id="JBFOLJ010000001">
    <property type="protein sequence ID" value="KAL2559222.1"/>
    <property type="molecule type" value="Genomic_DNA"/>
</dbReference>
<dbReference type="AlphaFoldDB" id="A0ABD1XB92"/>
<protein>
    <submittedName>
        <fullName evidence="2">Uncharacterized protein</fullName>
    </submittedName>
</protein>